<dbReference type="PANTHER" id="PTHR43806:SF11">
    <property type="entry name" value="CEREVISIN-RELATED"/>
    <property type="match status" value="1"/>
</dbReference>
<evidence type="ECO:0000256" key="5">
    <source>
        <dbReference type="PROSITE-ProRule" id="PRU01240"/>
    </source>
</evidence>
<protein>
    <submittedName>
        <fullName evidence="9">Peptidase S8/S53 domain-containing protein</fullName>
    </submittedName>
</protein>
<feature type="compositionally biased region" description="Polar residues" evidence="6">
    <location>
        <begin position="125"/>
        <end position="139"/>
    </location>
</feature>
<evidence type="ECO:0000259" key="8">
    <source>
        <dbReference type="Pfam" id="PF00082"/>
    </source>
</evidence>
<keyword evidence="7" id="KW-0732">Signal</keyword>
<feature type="active site" description="Charge relay system" evidence="5">
    <location>
        <position position="222"/>
    </location>
</feature>
<reference evidence="9" key="1">
    <citation type="journal article" date="2020" name="Stud. Mycol.">
        <title>101 Dothideomycetes genomes: a test case for predicting lifestyles and emergence of pathogens.</title>
        <authorList>
            <person name="Haridas S."/>
            <person name="Albert R."/>
            <person name="Binder M."/>
            <person name="Bloem J."/>
            <person name="Labutti K."/>
            <person name="Salamov A."/>
            <person name="Andreopoulos B."/>
            <person name="Baker S."/>
            <person name="Barry K."/>
            <person name="Bills G."/>
            <person name="Bluhm B."/>
            <person name="Cannon C."/>
            <person name="Castanera R."/>
            <person name="Culley D."/>
            <person name="Daum C."/>
            <person name="Ezra D."/>
            <person name="Gonzalez J."/>
            <person name="Henrissat B."/>
            <person name="Kuo A."/>
            <person name="Liang C."/>
            <person name="Lipzen A."/>
            <person name="Lutzoni F."/>
            <person name="Magnuson J."/>
            <person name="Mondo S."/>
            <person name="Nolan M."/>
            <person name="Ohm R."/>
            <person name="Pangilinan J."/>
            <person name="Park H.-J."/>
            <person name="Ramirez L."/>
            <person name="Alfaro M."/>
            <person name="Sun H."/>
            <person name="Tritt A."/>
            <person name="Yoshinaga Y."/>
            <person name="Zwiers L.-H."/>
            <person name="Turgeon B."/>
            <person name="Goodwin S."/>
            <person name="Spatafora J."/>
            <person name="Crous P."/>
            <person name="Grigoriev I."/>
        </authorList>
    </citation>
    <scope>NUCLEOTIDE SEQUENCE</scope>
    <source>
        <strain evidence="9">CBS 627.86</strain>
    </source>
</reference>
<evidence type="ECO:0000256" key="4">
    <source>
        <dbReference type="ARBA" id="ARBA00022825"/>
    </source>
</evidence>
<dbReference type="InterPro" id="IPR036852">
    <property type="entry name" value="Peptidase_S8/S53_dom_sf"/>
</dbReference>
<dbReference type="PRINTS" id="PR00723">
    <property type="entry name" value="SUBTILISIN"/>
</dbReference>
<dbReference type="Pfam" id="PF00082">
    <property type="entry name" value="Peptidase_S8"/>
    <property type="match status" value="1"/>
</dbReference>
<dbReference type="SUPFAM" id="SSF52743">
    <property type="entry name" value="Subtilisin-like"/>
    <property type="match status" value="1"/>
</dbReference>
<feature type="region of interest" description="Disordered" evidence="6">
    <location>
        <begin position="122"/>
        <end position="150"/>
    </location>
</feature>
<feature type="chain" id="PRO_5025335877" evidence="7">
    <location>
        <begin position="19"/>
        <end position="469"/>
    </location>
</feature>
<keyword evidence="10" id="KW-1185">Reference proteome</keyword>
<dbReference type="InterPro" id="IPR050131">
    <property type="entry name" value="Peptidase_S8_subtilisin-like"/>
</dbReference>
<feature type="domain" description="Peptidase S8/S53" evidence="8">
    <location>
        <begin position="180"/>
        <end position="417"/>
    </location>
</feature>
<organism evidence="9 10">
    <name type="scientific">Lophiotrema nucula</name>
    <dbReference type="NCBI Taxonomy" id="690887"/>
    <lineage>
        <taxon>Eukaryota</taxon>
        <taxon>Fungi</taxon>
        <taxon>Dikarya</taxon>
        <taxon>Ascomycota</taxon>
        <taxon>Pezizomycotina</taxon>
        <taxon>Dothideomycetes</taxon>
        <taxon>Pleosporomycetidae</taxon>
        <taxon>Pleosporales</taxon>
        <taxon>Lophiotremataceae</taxon>
        <taxon>Lophiotrema</taxon>
    </lineage>
</organism>
<evidence type="ECO:0000313" key="10">
    <source>
        <dbReference type="Proteomes" id="UP000799770"/>
    </source>
</evidence>
<evidence type="ECO:0000313" key="9">
    <source>
        <dbReference type="EMBL" id="KAF2120522.1"/>
    </source>
</evidence>
<name>A0A6A5ZLP9_9PLEO</name>
<evidence type="ECO:0000256" key="6">
    <source>
        <dbReference type="SAM" id="MobiDB-lite"/>
    </source>
</evidence>
<keyword evidence="2 5" id="KW-0645">Protease</keyword>
<evidence type="ECO:0000256" key="3">
    <source>
        <dbReference type="ARBA" id="ARBA00022801"/>
    </source>
</evidence>
<keyword evidence="3 5" id="KW-0378">Hydrolase</keyword>
<evidence type="ECO:0000256" key="2">
    <source>
        <dbReference type="ARBA" id="ARBA00022670"/>
    </source>
</evidence>
<keyword evidence="4 5" id="KW-0720">Serine protease</keyword>
<dbReference type="InterPro" id="IPR015500">
    <property type="entry name" value="Peptidase_S8_subtilisin-rel"/>
</dbReference>
<dbReference type="EMBL" id="ML977313">
    <property type="protein sequence ID" value="KAF2120522.1"/>
    <property type="molecule type" value="Genomic_DNA"/>
</dbReference>
<dbReference type="PANTHER" id="PTHR43806">
    <property type="entry name" value="PEPTIDASE S8"/>
    <property type="match status" value="1"/>
</dbReference>
<dbReference type="PROSITE" id="PS00138">
    <property type="entry name" value="SUBTILASE_SER"/>
    <property type="match status" value="1"/>
</dbReference>
<dbReference type="InterPro" id="IPR023828">
    <property type="entry name" value="Peptidase_S8_Ser-AS"/>
</dbReference>
<dbReference type="InterPro" id="IPR000209">
    <property type="entry name" value="Peptidase_S8/S53_dom"/>
</dbReference>
<dbReference type="AlphaFoldDB" id="A0A6A5ZLP9"/>
<dbReference type="PROSITE" id="PS51892">
    <property type="entry name" value="SUBTILASE"/>
    <property type="match status" value="1"/>
</dbReference>
<dbReference type="OrthoDB" id="206201at2759"/>
<comment type="similarity">
    <text evidence="1 5">Belongs to the peptidase S8 family.</text>
</comment>
<dbReference type="Gene3D" id="3.40.50.200">
    <property type="entry name" value="Peptidase S8/S53 domain"/>
    <property type="match status" value="1"/>
</dbReference>
<evidence type="ECO:0000256" key="7">
    <source>
        <dbReference type="SAM" id="SignalP"/>
    </source>
</evidence>
<feature type="signal peptide" evidence="7">
    <location>
        <begin position="1"/>
        <end position="18"/>
    </location>
</feature>
<proteinExistence type="inferred from homology"/>
<evidence type="ECO:0000256" key="1">
    <source>
        <dbReference type="ARBA" id="ARBA00011073"/>
    </source>
</evidence>
<sequence>MRFQDILSLGSMLSVAIAAPALPASLSDAAKKRLNTVPKEIRTVPDEYCVHFEGNYTLSQHLSYLNLSGNTTNARFEPLKYLNAYFGYFGDDMLHKVLEDPGVKLVEMNDIGWIPDPDHGIRYGNVSNDDGSPRNSSNSKRADHIPPQTNAPWHLHQLSEKFKGEPGNEFRMYGNALGENVDIYIVDSGIQKTAAGYIVDGKGVVTVKDFSGHEDPSDHVGHGTGVAALAAGATVGVAKEATIISAKVCHTFDGCSAFNTVKALEWILEREGKKPKDKQGKAVVNMSIQNGVIRHDLASLISKGYGELNLIFFAAAGNIPTGSKPNAEDNYPCGYDLVNCVGATKRNYDRWEGSSKGEKVLFVAPGELVKTAWPVDEDDPKKGQTYELRRGTSFSSPLAAGVAAMFISHECFITPAQPFARLEQNGVKGISKGWSKKSDKNKIFVNTGYWKGGNEGDPYFMPKLLGGHC</sequence>
<dbReference type="GO" id="GO:0004252">
    <property type="term" value="F:serine-type endopeptidase activity"/>
    <property type="evidence" value="ECO:0007669"/>
    <property type="project" value="UniProtKB-UniRule"/>
</dbReference>
<dbReference type="SUPFAM" id="SSF54897">
    <property type="entry name" value="Protease propeptides/inhibitors"/>
    <property type="match status" value="1"/>
</dbReference>
<feature type="active site" description="Charge relay system" evidence="5">
    <location>
        <position position="187"/>
    </location>
</feature>
<feature type="active site" description="Charge relay system" evidence="5">
    <location>
        <position position="393"/>
    </location>
</feature>
<accession>A0A6A5ZLP9</accession>
<dbReference type="Proteomes" id="UP000799770">
    <property type="component" value="Unassembled WGS sequence"/>
</dbReference>
<dbReference type="GO" id="GO:0006508">
    <property type="term" value="P:proteolysis"/>
    <property type="evidence" value="ECO:0007669"/>
    <property type="project" value="UniProtKB-KW"/>
</dbReference>
<gene>
    <name evidence="9" type="ORF">BDV96DRAFT_641199</name>
</gene>